<dbReference type="EMBL" id="CAIX01000313">
    <property type="protein sequence ID" value="CCI49545.1"/>
    <property type="molecule type" value="Genomic_DNA"/>
</dbReference>
<feature type="transmembrane region" description="Helical" evidence="1">
    <location>
        <begin position="119"/>
        <end position="143"/>
    </location>
</feature>
<evidence type="ECO:0000256" key="1">
    <source>
        <dbReference type="SAM" id="Phobius"/>
    </source>
</evidence>
<evidence type="ECO:0000313" key="2">
    <source>
        <dbReference type="EMBL" id="CCI49545.1"/>
    </source>
</evidence>
<evidence type="ECO:0008006" key="4">
    <source>
        <dbReference type="Google" id="ProtNLM"/>
    </source>
</evidence>
<proteinExistence type="predicted"/>
<keyword evidence="1" id="KW-1133">Transmembrane helix</keyword>
<dbReference type="AlphaFoldDB" id="A0A024GRL0"/>
<sequence length="169" mass="18999">MALQKNTLGKRCILRPFLRMPLMHVIQMLSVRNALLHCLILLEGLRLIFVAAAVSSCFSSKASAILSVFPSDLPLIPFFSSSVNTFSSRPKVSQKRQDAHVFLHLEAQTAVRMHHSIGIGAYCIIVPWLGWVTLLLGLLHAFLRALNTVLRALRAICYIVVSWLWCYDL</sequence>
<gene>
    <name evidence="2" type="ORF">BN9_108970</name>
</gene>
<comment type="caution">
    <text evidence="2">The sequence shown here is derived from an EMBL/GenBank/DDBJ whole genome shotgun (WGS) entry which is preliminary data.</text>
</comment>
<keyword evidence="3" id="KW-1185">Reference proteome</keyword>
<dbReference type="Proteomes" id="UP000053237">
    <property type="component" value="Unassembled WGS sequence"/>
</dbReference>
<reference evidence="2 3" key="1">
    <citation type="submission" date="2012-05" db="EMBL/GenBank/DDBJ databases">
        <title>Recombination and specialization in a pathogen metapopulation.</title>
        <authorList>
            <person name="Gardiner A."/>
            <person name="Kemen E."/>
            <person name="Schultz-Larsen T."/>
            <person name="MacLean D."/>
            <person name="Van Oosterhout C."/>
            <person name="Jones J.D.G."/>
        </authorList>
    </citation>
    <scope>NUCLEOTIDE SEQUENCE [LARGE SCALE GENOMIC DNA]</scope>
    <source>
        <strain evidence="2 3">Ac Nc2</strain>
    </source>
</reference>
<keyword evidence="1" id="KW-0472">Membrane</keyword>
<accession>A0A024GRL0</accession>
<protein>
    <recommendedName>
        <fullName evidence="4">Transmembrane protein</fullName>
    </recommendedName>
</protein>
<organism evidence="2 3">
    <name type="scientific">Albugo candida</name>
    <dbReference type="NCBI Taxonomy" id="65357"/>
    <lineage>
        <taxon>Eukaryota</taxon>
        <taxon>Sar</taxon>
        <taxon>Stramenopiles</taxon>
        <taxon>Oomycota</taxon>
        <taxon>Peronosporomycetes</taxon>
        <taxon>Albuginales</taxon>
        <taxon>Albuginaceae</taxon>
        <taxon>Albugo</taxon>
    </lineage>
</organism>
<name>A0A024GRL0_9STRA</name>
<feature type="transmembrane region" description="Helical" evidence="1">
    <location>
        <begin position="149"/>
        <end position="167"/>
    </location>
</feature>
<dbReference type="InParanoid" id="A0A024GRL0"/>
<evidence type="ECO:0000313" key="3">
    <source>
        <dbReference type="Proteomes" id="UP000053237"/>
    </source>
</evidence>
<keyword evidence="1" id="KW-0812">Transmembrane</keyword>